<dbReference type="Proteomes" id="UP000800235">
    <property type="component" value="Unassembled WGS sequence"/>
</dbReference>
<name>A0A9P4TZG3_9PEZI</name>
<organism evidence="3 4">
    <name type="scientific">Tothia fuscella</name>
    <dbReference type="NCBI Taxonomy" id="1048955"/>
    <lineage>
        <taxon>Eukaryota</taxon>
        <taxon>Fungi</taxon>
        <taxon>Dikarya</taxon>
        <taxon>Ascomycota</taxon>
        <taxon>Pezizomycotina</taxon>
        <taxon>Dothideomycetes</taxon>
        <taxon>Pleosporomycetidae</taxon>
        <taxon>Venturiales</taxon>
        <taxon>Cylindrosympodiaceae</taxon>
        <taxon>Tothia</taxon>
    </lineage>
</organism>
<proteinExistence type="predicted"/>
<accession>A0A9P4TZG3</accession>
<comment type="caution">
    <text evidence="3">The sequence shown here is derived from an EMBL/GenBank/DDBJ whole genome shotgun (WGS) entry which is preliminary data.</text>
</comment>
<evidence type="ECO:0000256" key="1">
    <source>
        <dbReference type="SAM" id="Phobius"/>
    </source>
</evidence>
<keyword evidence="4" id="KW-1185">Reference proteome</keyword>
<dbReference type="AlphaFoldDB" id="A0A9P4TZG3"/>
<keyword evidence="1" id="KW-1133">Transmembrane helix</keyword>
<keyword evidence="2" id="KW-0732">Signal</keyword>
<keyword evidence="1" id="KW-0812">Transmembrane</keyword>
<feature type="transmembrane region" description="Helical" evidence="1">
    <location>
        <begin position="195"/>
        <end position="215"/>
    </location>
</feature>
<feature type="chain" id="PRO_5040353402" evidence="2">
    <location>
        <begin position="24"/>
        <end position="237"/>
    </location>
</feature>
<evidence type="ECO:0000313" key="3">
    <source>
        <dbReference type="EMBL" id="KAF2430883.1"/>
    </source>
</evidence>
<feature type="signal peptide" evidence="2">
    <location>
        <begin position="1"/>
        <end position="23"/>
    </location>
</feature>
<protein>
    <submittedName>
        <fullName evidence="3">Uncharacterized protein</fullName>
    </submittedName>
</protein>
<reference evidence="3" key="1">
    <citation type="journal article" date="2020" name="Stud. Mycol.">
        <title>101 Dothideomycetes genomes: a test case for predicting lifestyles and emergence of pathogens.</title>
        <authorList>
            <person name="Haridas S."/>
            <person name="Albert R."/>
            <person name="Binder M."/>
            <person name="Bloem J."/>
            <person name="Labutti K."/>
            <person name="Salamov A."/>
            <person name="Andreopoulos B."/>
            <person name="Baker S."/>
            <person name="Barry K."/>
            <person name="Bills G."/>
            <person name="Bluhm B."/>
            <person name="Cannon C."/>
            <person name="Castanera R."/>
            <person name="Culley D."/>
            <person name="Daum C."/>
            <person name="Ezra D."/>
            <person name="Gonzalez J."/>
            <person name="Henrissat B."/>
            <person name="Kuo A."/>
            <person name="Liang C."/>
            <person name="Lipzen A."/>
            <person name="Lutzoni F."/>
            <person name="Magnuson J."/>
            <person name="Mondo S."/>
            <person name="Nolan M."/>
            <person name="Ohm R."/>
            <person name="Pangilinan J."/>
            <person name="Park H.-J."/>
            <person name="Ramirez L."/>
            <person name="Alfaro M."/>
            <person name="Sun H."/>
            <person name="Tritt A."/>
            <person name="Yoshinaga Y."/>
            <person name="Zwiers L.-H."/>
            <person name="Turgeon B."/>
            <person name="Goodwin S."/>
            <person name="Spatafora J."/>
            <person name="Crous P."/>
            <person name="Grigoriev I."/>
        </authorList>
    </citation>
    <scope>NUCLEOTIDE SEQUENCE</scope>
    <source>
        <strain evidence="3">CBS 130266</strain>
    </source>
</reference>
<feature type="transmembrane region" description="Helical" evidence="1">
    <location>
        <begin position="107"/>
        <end position="129"/>
    </location>
</feature>
<dbReference type="EMBL" id="MU007036">
    <property type="protein sequence ID" value="KAF2430883.1"/>
    <property type="molecule type" value="Genomic_DNA"/>
</dbReference>
<evidence type="ECO:0000313" key="4">
    <source>
        <dbReference type="Proteomes" id="UP000800235"/>
    </source>
</evidence>
<evidence type="ECO:0000256" key="2">
    <source>
        <dbReference type="SAM" id="SignalP"/>
    </source>
</evidence>
<dbReference type="OrthoDB" id="5238025at2759"/>
<keyword evidence="1" id="KW-0472">Membrane</keyword>
<gene>
    <name evidence="3" type="ORF">EJ08DRAFT_733892</name>
</gene>
<sequence length="237" mass="26835">MSSSNTKRLILCVTLCLTSLIDAIIIGMRTMGVKFVEDAESSAFPIYPTPSESPRTLGQIPLHLFPLQPTFTFGLSIAVFLMNIVGAIMVFVLWLKDVKMYDARPILVLKWCLTVTPCFIMISVLLTFVQHTQSSHFDIRYISALYGGYGPKRQYEPGVFDLETWVCDLAVFDNISPVLVQGFGTRCEIELVARWLLVPWLISSLLVAGATWYFVRDENARSKQVLKLKVLERLQYV</sequence>
<feature type="transmembrane region" description="Helical" evidence="1">
    <location>
        <begin position="71"/>
        <end position="95"/>
    </location>
</feature>